<organism evidence="2 3">
    <name type="scientific">Sedimentibacter acidaminivorans</name>
    <dbReference type="NCBI Taxonomy" id="913099"/>
    <lineage>
        <taxon>Bacteria</taxon>
        <taxon>Bacillati</taxon>
        <taxon>Bacillota</taxon>
        <taxon>Tissierellia</taxon>
        <taxon>Sedimentibacter</taxon>
    </lineage>
</organism>
<comment type="caution">
    <text evidence="2">The sequence shown here is derived from an EMBL/GenBank/DDBJ whole genome shotgun (WGS) entry which is preliminary data.</text>
</comment>
<dbReference type="PANTHER" id="PTHR36928:SF1">
    <property type="entry name" value="PHOSPHATASE YCDX-RELATED"/>
    <property type="match status" value="1"/>
</dbReference>
<gene>
    <name evidence="2" type="ORF">J2Z76_002405</name>
</gene>
<accession>A0ABS4GFS7</accession>
<dbReference type="CDD" id="cd07437">
    <property type="entry name" value="PHP_HisPPase_Ycdx_like"/>
    <property type="match status" value="1"/>
</dbReference>
<dbReference type="InterPro" id="IPR004013">
    <property type="entry name" value="PHP_dom"/>
</dbReference>
<dbReference type="SMART" id="SM00481">
    <property type="entry name" value="POLIIIAc"/>
    <property type="match status" value="1"/>
</dbReference>
<evidence type="ECO:0000313" key="3">
    <source>
        <dbReference type="Proteomes" id="UP001519342"/>
    </source>
</evidence>
<dbReference type="NCBIfam" id="NF006702">
    <property type="entry name" value="PRK09248.1"/>
    <property type="match status" value="1"/>
</dbReference>
<keyword evidence="3" id="KW-1185">Reference proteome</keyword>
<sequence length="241" mass="26922">MMKFVLDSHTHTIASGHAYNTIREMVIAAKEKGLELLAITDHGPKMTGAFSEFYFVNFGAVEKNRFGVELLLGSEVNIMDFDGTVDLNDNILKKLDVVIASLHLPCIDPGTKEENTRAYLNAMKNPYVNIIGHPDDSNFPVDFEALVLGAKENNVLLELNNSSLNPDNYRRNTKENDIEMLHLCKKYNVPIVVGSDAHADSAVGEHDLALEVINIVDFPVDLIANCSLKMFKKYTNKYKFS</sequence>
<dbReference type="InterPro" id="IPR050243">
    <property type="entry name" value="PHP_phosphatase"/>
</dbReference>
<name>A0ABS4GFS7_9FIRM</name>
<dbReference type="GO" id="GO:0016787">
    <property type="term" value="F:hydrolase activity"/>
    <property type="evidence" value="ECO:0007669"/>
    <property type="project" value="UniProtKB-KW"/>
</dbReference>
<evidence type="ECO:0000259" key="1">
    <source>
        <dbReference type="SMART" id="SM00481"/>
    </source>
</evidence>
<protein>
    <submittedName>
        <fullName evidence="2">Hydrolase</fullName>
    </submittedName>
</protein>
<dbReference type="Pfam" id="PF02811">
    <property type="entry name" value="PHP"/>
    <property type="match status" value="1"/>
</dbReference>
<feature type="domain" description="Polymerase/histidinol phosphatase N-terminal" evidence="1">
    <location>
        <begin position="6"/>
        <end position="80"/>
    </location>
</feature>
<keyword evidence="2" id="KW-0378">Hydrolase</keyword>
<dbReference type="InterPro" id="IPR016195">
    <property type="entry name" value="Pol/histidinol_Pase-like"/>
</dbReference>
<proteinExistence type="predicted"/>
<dbReference type="Gene3D" id="3.20.20.140">
    <property type="entry name" value="Metal-dependent hydrolases"/>
    <property type="match status" value="1"/>
</dbReference>
<reference evidence="2 3" key="1">
    <citation type="submission" date="2021-03" db="EMBL/GenBank/DDBJ databases">
        <title>Genomic Encyclopedia of Type Strains, Phase IV (KMG-IV): sequencing the most valuable type-strain genomes for metagenomic binning, comparative biology and taxonomic classification.</title>
        <authorList>
            <person name="Goeker M."/>
        </authorList>
    </citation>
    <scope>NUCLEOTIDE SEQUENCE [LARGE SCALE GENOMIC DNA]</scope>
    <source>
        <strain evidence="2 3">DSM 24004</strain>
    </source>
</reference>
<dbReference type="InterPro" id="IPR003141">
    <property type="entry name" value="Pol/His_phosphatase_N"/>
</dbReference>
<dbReference type="SUPFAM" id="SSF89550">
    <property type="entry name" value="PHP domain-like"/>
    <property type="match status" value="1"/>
</dbReference>
<dbReference type="PANTHER" id="PTHR36928">
    <property type="entry name" value="PHOSPHATASE YCDX-RELATED"/>
    <property type="match status" value="1"/>
</dbReference>
<evidence type="ECO:0000313" key="2">
    <source>
        <dbReference type="EMBL" id="MBP1926536.1"/>
    </source>
</evidence>
<dbReference type="Proteomes" id="UP001519342">
    <property type="component" value="Unassembled WGS sequence"/>
</dbReference>
<dbReference type="EMBL" id="JAGGKS010000007">
    <property type="protein sequence ID" value="MBP1926536.1"/>
    <property type="molecule type" value="Genomic_DNA"/>
</dbReference>